<dbReference type="Proteomes" id="UP000015104">
    <property type="component" value="Unassembled WGS sequence"/>
</dbReference>
<keyword evidence="4" id="KW-1185">Reference proteome</keyword>
<dbReference type="PROSITE" id="PS50940">
    <property type="entry name" value="CHIT_BIND_II"/>
    <property type="match status" value="1"/>
</dbReference>
<feature type="compositionally biased region" description="Polar residues" evidence="1">
    <location>
        <begin position="185"/>
        <end position="205"/>
    </location>
</feature>
<dbReference type="Gene3D" id="2.170.140.10">
    <property type="entry name" value="Chitin binding domain"/>
    <property type="match status" value="1"/>
</dbReference>
<gene>
    <name evidence="3" type="primary">107368238</name>
</gene>
<evidence type="ECO:0000313" key="4">
    <source>
        <dbReference type="Proteomes" id="UP000015104"/>
    </source>
</evidence>
<accession>T1KXT1</accession>
<dbReference type="SUPFAM" id="SSF57625">
    <property type="entry name" value="Invertebrate chitin-binding proteins"/>
    <property type="match status" value="1"/>
</dbReference>
<evidence type="ECO:0000259" key="2">
    <source>
        <dbReference type="PROSITE" id="PS50940"/>
    </source>
</evidence>
<dbReference type="InterPro" id="IPR036508">
    <property type="entry name" value="Chitin-bd_dom_sf"/>
</dbReference>
<dbReference type="PANTHER" id="PTHR22933">
    <property type="entry name" value="FI18007P1-RELATED"/>
    <property type="match status" value="1"/>
</dbReference>
<dbReference type="EMBL" id="CAEY01000697">
    <property type="status" value="NOT_ANNOTATED_CDS"/>
    <property type="molecule type" value="Genomic_DNA"/>
</dbReference>
<reference evidence="3" key="2">
    <citation type="submission" date="2015-06" db="UniProtKB">
        <authorList>
            <consortium name="EnsemblMetazoa"/>
        </authorList>
    </citation>
    <scope>IDENTIFICATION</scope>
</reference>
<protein>
    <recommendedName>
        <fullName evidence="2">Chitin-binding type-2 domain-containing protein</fullName>
    </recommendedName>
</protein>
<dbReference type="InterPro" id="IPR052976">
    <property type="entry name" value="Scoloptoxin-like"/>
</dbReference>
<dbReference type="HOGENOM" id="CLU_1279128_0_0_1"/>
<organism evidence="3 4">
    <name type="scientific">Tetranychus urticae</name>
    <name type="common">Two-spotted spider mite</name>
    <dbReference type="NCBI Taxonomy" id="32264"/>
    <lineage>
        <taxon>Eukaryota</taxon>
        <taxon>Metazoa</taxon>
        <taxon>Ecdysozoa</taxon>
        <taxon>Arthropoda</taxon>
        <taxon>Chelicerata</taxon>
        <taxon>Arachnida</taxon>
        <taxon>Acari</taxon>
        <taxon>Acariformes</taxon>
        <taxon>Trombidiformes</taxon>
        <taxon>Prostigmata</taxon>
        <taxon>Eleutherengona</taxon>
        <taxon>Raphignathae</taxon>
        <taxon>Tetranychoidea</taxon>
        <taxon>Tetranychidae</taxon>
        <taxon>Tetranychus</taxon>
    </lineage>
</organism>
<proteinExistence type="predicted"/>
<dbReference type="STRING" id="32264.T1KXT1"/>
<dbReference type="Pfam" id="PF01607">
    <property type="entry name" value="CBM_14"/>
    <property type="match status" value="1"/>
</dbReference>
<evidence type="ECO:0000256" key="1">
    <source>
        <dbReference type="SAM" id="MobiDB-lite"/>
    </source>
</evidence>
<feature type="domain" description="Chitin-binding type-2" evidence="2">
    <location>
        <begin position="103"/>
        <end position="162"/>
    </location>
</feature>
<dbReference type="SMART" id="SM00494">
    <property type="entry name" value="ChtBD2"/>
    <property type="match status" value="1"/>
</dbReference>
<reference evidence="4" key="1">
    <citation type="submission" date="2011-08" db="EMBL/GenBank/DDBJ databases">
        <authorList>
            <person name="Rombauts S."/>
        </authorList>
    </citation>
    <scope>NUCLEOTIDE SEQUENCE</scope>
    <source>
        <strain evidence="4">London</strain>
    </source>
</reference>
<evidence type="ECO:0000313" key="3">
    <source>
        <dbReference type="EnsemblMetazoa" id="tetur26g01260.1"/>
    </source>
</evidence>
<dbReference type="KEGG" id="tut:107368238"/>
<name>T1KXT1_TETUR</name>
<dbReference type="AlphaFoldDB" id="T1KXT1"/>
<dbReference type="PANTHER" id="PTHR22933:SF43">
    <property type="entry name" value="LP10131P"/>
    <property type="match status" value="1"/>
</dbReference>
<dbReference type="GO" id="GO:0005576">
    <property type="term" value="C:extracellular region"/>
    <property type="evidence" value="ECO:0007669"/>
    <property type="project" value="InterPro"/>
</dbReference>
<sequence length="216" mass="25151">MYPDAVNHDNYQSQIHYGESDLPYHQHQSLVEGFEPLEENLESIDNQPDDLPSGEIKYSDDVALDGEENLEDNEGEIVLSNFHKTIDNSGNTWNYGDQYPVSDFRCSNKIYAGYYADVQSDCQIWHLCEPNGRHHSFSCPNGTLFNQLYRVCDWWYNVDCPKSREYYHINRDQGLINHNNKDYRNQQPNDYSQSFNDQNGNNQLPLGSKTPDSDDY</sequence>
<feature type="region of interest" description="Disordered" evidence="1">
    <location>
        <begin position="178"/>
        <end position="216"/>
    </location>
</feature>
<dbReference type="InterPro" id="IPR002557">
    <property type="entry name" value="Chitin-bd_dom"/>
</dbReference>
<dbReference type="OrthoDB" id="10065127at2759"/>
<dbReference type="GO" id="GO:0008061">
    <property type="term" value="F:chitin binding"/>
    <property type="evidence" value="ECO:0007669"/>
    <property type="project" value="InterPro"/>
</dbReference>
<dbReference type="EnsemblMetazoa" id="tetur26g01260.1">
    <property type="protein sequence ID" value="tetur26g01260.1"/>
    <property type="gene ID" value="tetur26g01260"/>
</dbReference>